<accession>A0A371IGD4</accession>
<evidence type="ECO:0008006" key="3">
    <source>
        <dbReference type="Google" id="ProtNLM"/>
    </source>
</evidence>
<name>A0A371IGD4_MUCPR</name>
<comment type="caution">
    <text evidence="1">The sequence shown here is derived from an EMBL/GenBank/DDBJ whole genome shotgun (WGS) entry which is preliminary data.</text>
</comment>
<protein>
    <recommendedName>
        <fullName evidence="3">Reverse transcriptase domain-containing protein</fullName>
    </recommendedName>
</protein>
<dbReference type="AlphaFoldDB" id="A0A371IGD4"/>
<dbReference type="EMBL" id="QJKJ01000126">
    <property type="protein sequence ID" value="RDY14132.1"/>
    <property type="molecule type" value="Genomic_DNA"/>
</dbReference>
<organism evidence="1 2">
    <name type="scientific">Mucuna pruriens</name>
    <name type="common">Velvet bean</name>
    <name type="synonym">Dolichos pruriens</name>
    <dbReference type="NCBI Taxonomy" id="157652"/>
    <lineage>
        <taxon>Eukaryota</taxon>
        <taxon>Viridiplantae</taxon>
        <taxon>Streptophyta</taxon>
        <taxon>Embryophyta</taxon>
        <taxon>Tracheophyta</taxon>
        <taxon>Spermatophyta</taxon>
        <taxon>Magnoliopsida</taxon>
        <taxon>eudicotyledons</taxon>
        <taxon>Gunneridae</taxon>
        <taxon>Pentapetalae</taxon>
        <taxon>rosids</taxon>
        <taxon>fabids</taxon>
        <taxon>Fabales</taxon>
        <taxon>Fabaceae</taxon>
        <taxon>Papilionoideae</taxon>
        <taxon>50 kb inversion clade</taxon>
        <taxon>NPAAA clade</taxon>
        <taxon>indigoferoid/millettioid clade</taxon>
        <taxon>Phaseoleae</taxon>
        <taxon>Mucuna</taxon>
    </lineage>
</organism>
<sequence length="81" mass="9378">MSFLQEIDFQDIFLNEVPRIEHHIDLIPRVALPNRPIYRSKSNETKEIQKQVNNLLSKGYVRESMSPCVVTILLVPKNDGT</sequence>
<dbReference type="InterPro" id="IPR043502">
    <property type="entry name" value="DNA/RNA_pol_sf"/>
</dbReference>
<evidence type="ECO:0000313" key="1">
    <source>
        <dbReference type="EMBL" id="RDY14132.1"/>
    </source>
</evidence>
<dbReference type="Proteomes" id="UP000257109">
    <property type="component" value="Unassembled WGS sequence"/>
</dbReference>
<evidence type="ECO:0000313" key="2">
    <source>
        <dbReference type="Proteomes" id="UP000257109"/>
    </source>
</evidence>
<dbReference type="PANTHER" id="PTHR35046">
    <property type="entry name" value="ZINC KNUCKLE (CCHC-TYPE) FAMILY PROTEIN"/>
    <property type="match status" value="1"/>
</dbReference>
<proteinExistence type="predicted"/>
<dbReference type="OrthoDB" id="1436110at2759"/>
<gene>
    <name evidence="1" type="ORF">CR513_00856</name>
</gene>
<dbReference type="SUPFAM" id="SSF56672">
    <property type="entry name" value="DNA/RNA polymerases"/>
    <property type="match status" value="1"/>
</dbReference>
<feature type="non-terminal residue" evidence="1">
    <location>
        <position position="1"/>
    </location>
</feature>
<dbReference type="PANTHER" id="PTHR35046:SF9">
    <property type="entry name" value="RNA-DIRECTED DNA POLYMERASE"/>
    <property type="match status" value="1"/>
</dbReference>
<reference evidence="1" key="1">
    <citation type="submission" date="2018-05" db="EMBL/GenBank/DDBJ databases">
        <title>Draft genome of Mucuna pruriens seed.</title>
        <authorList>
            <person name="Nnadi N.E."/>
            <person name="Vos R."/>
            <person name="Hasami M.H."/>
            <person name="Devisetty U.K."/>
            <person name="Aguiy J.C."/>
        </authorList>
    </citation>
    <scope>NUCLEOTIDE SEQUENCE [LARGE SCALE GENOMIC DNA]</scope>
    <source>
        <strain evidence="1">JCA_2017</strain>
    </source>
</reference>
<keyword evidence="2" id="KW-1185">Reference proteome</keyword>
<dbReference type="Gene3D" id="3.10.10.10">
    <property type="entry name" value="HIV Type 1 Reverse Transcriptase, subunit A, domain 1"/>
    <property type="match status" value="1"/>
</dbReference>